<name>A0A5B7E166_PORTR</name>
<keyword evidence="2" id="KW-1185">Reference proteome</keyword>
<organism evidence="1 2">
    <name type="scientific">Portunus trituberculatus</name>
    <name type="common">Swimming crab</name>
    <name type="synonym">Neptunus trituberculatus</name>
    <dbReference type="NCBI Taxonomy" id="210409"/>
    <lineage>
        <taxon>Eukaryota</taxon>
        <taxon>Metazoa</taxon>
        <taxon>Ecdysozoa</taxon>
        <taxon>Arthropoda</taxon>
        <taxon>Crustacea</taxon>
        <taxon>Multicrustacea</taxon>
        <taxon>Malacostraca</taxon>
        <taxon>Eumalacostraca</taxon>
        <taxon>Eucarida</taxon>
        <taxon>Decapoda</taxon>
        <taxon>Pleocyemata</taxon>
        <taxon>Brachyura</taxon>
        <taxon>Eubrachyura</taxon>
        <taxon>Portunoidea</taxon>
        <taxon>Portunidae</taxon>
        <taxon>Portuninae</taxon>
        <taxon>Portunus</taxon>
    </lineage>
</organism>
<proteinExistence type="predicted"/>
<dbReference type="AlphaFoldDB" id="A0A5B7E166"/>
<accession>A0A5B7E166</accession>
<protein>
    <submittedName>
        <fullName evidence="1">Uncharacterized protein</fullName>
    </submittedName>
</protein>
<reference evidence="1 2" key="1">
    <citation type="submission" date="2019-05" db="EMBL/GenBank/DDBJ databases">
        <title>Another draft genome of Portunus trituberculatus and its Hox gene families provides insights of decapod evolution.</title>
        <authorList>
            <person name="Jeong J.-H."/>
            <person name="Song I."/>
            <person name="Kim S."/>
            <person name="Choi T."/>
            <person name="Kim D."/>
            <person name="Ryu S."/>
            <person name="Kim W."/>
        </authorList>
    </citation>
    <scope>NUCLEOTIDE SEQUENCE [LARGE SCALE GENOMIC DNA]</scope>
    <source>
        <tissue evidence="1">Muscle</tissue>
    </source>
</reference>
<dbReference type="Proteomes" id="UP000324222">
    <property type="component" value="Unassembled WGS sequence"/>
</dbReference>
<gene>
    <name evidence="1" type="ORF">E2C01_020233</name>
</gene>
<evidence type="ECO:0000313" key="1">
    <source>
        <dbReference type="EMBL" id="MPC27077.1"/>
    </source>
</evidence>
<evidence type="ECO:0000313" key="2">
    <source>
        <dbReference type="Proteomes" id="UP000324222"/>
    </source>
</evidence>
<dbReference type="EMBL" id="VSRR010001688">
    <property type="protein sequence ID" value="MPC27077.1"/>
    <property type="molecule type" value="Genomic_DNA"/>
</dbReference>
<comment type="caution">
    <text evidence="1">The sequence shown here is derived from an EMBL/GenBank/DDBJ whole genome shotgun (WGS) entry which is preliminary data.</text>
</comment>
<sequence>MVHHAATKFEFKSPSVHSVVRGHPTTKSEFRQVQGLTVPNLIPKSKRATPCLVSTANWFLLYYTNLTPSQIYHCSVASTLTCKNMVIEGGSETSSVAQHDSSATSI</sequence>